<reference evidence="1 2" key="1">
    <citation type="submission" date="2020-07" db="EMBL/GenBank/DDBJ databases">
        <authorList>
            <person name="McAllister N."/>
            <person name="Young J."/>
            <person name="Gollmer S."/>
            <person name="Akhtar Z.M."/>
            <person name="Amr M."/>
            <person name="Desai R.P."/>
            <person name="Lewis C.M."/>
            <person name="Oday Z.S."/>
            <person name="Robertson L.A."/>
            <person name="Yannam M.R."/>
            <person name="Butela K.A."/>
            <person name="Garlena R.A."/>
            <person name="Russell D.A."/>
            <person name="Pope W.H."/>
            <person name="Jacobs-Sera D."/>
            <person name="Hatfull G.F."/>
        </authorList>
    </citation>
    <scope>NUCLEOTIDE SEQUENCE [LARGE SCALE GENOMIC DNA]</scope>
</reference>
<dbReference type="InterPro" id="IPR020109">
    <property type="entry name" value="Holin_r1t"/>
</dbReference>
<dbReference type="KEGG" id="vg:77929285"/>
<name>A0A7L7STB6_9CAUD</name>
<dbReference type="RefSeq" id="YP_010653450.1">
    <property type="nucleotide sequence ID" value="NC_070798.1"/>
</dbReference>
<sequence>MIMRTKAFWADAIERAVKTAAQSAIGVFVADVTILSLDWEQAGGVVGTAALVSVLTSIASEKIGNPGTASVVSTPENPYGE</sequence>
<dbReference type="EMBL" id="MT771342">
    <property type="protein sequence ID" value="QOC55949.1"/>
    <property type="molecule type" value="Genomic_DNA"/>
</dbReference>
<accession>A0A7L7STB6</accession>
<keyword evidence="2" id="KW-1185">Reference proteome</keyword>
<evidence type="ECO:0000313" key="1">
    <source>
        <dbReference type="EMBL" id="QOC55949.1"/>
    </source>
</evidence>
<dbReference type="Proteomes" id="UP000516550">
    <property type="component" value="Genome"/>
</dbReference>
<proteinExistence type="predicted"/>
<dbReference type="GeneID" id="77929285"/>
<gene>
    <name evidence="1" type="primary">19</name>
    <name evidence="1" type="ORF">SEA_MATTEO_19</name>
</gene>
<organism evidence="1 2">
    <name type="scientific">Gordonia phage Matteo</name>
    <dbReference type="NCBI Taxonomy" id="2759392"/>
    <lineage>
        <taxon>Viruses</taxon>
        <taxon>Duplodnaviria</taxon>
        <taxon>Heunggongvirae</taxon>
        <taxon>Uroviricota</taxon>
        <taxon>Caudoviricetes</taxon>
        <taxon>Attisvirus</taxon>
        <taxon>Attisvirus matteo</taxon>
    </lineage>
</organism>
<evidence type="ECO:0000313" key="2">
    <source>
        <dbReference type="Proteomes" id="UP000516550"/>
    </source>
</evidence>
<protein>
    <submittedName>
        <fullName evidence="1">Holin</fullName>
    </submittedName>
</protein>
<dbReference type="Pfam" id="PF16945">
    <property type="entry name" value="Phage_r1t_holin"/>
    <property type="match status" value="1"/>
</dbReference>